<organism evidence="2 3">
    <name type="scientific">Lophiostoma macrostomum CBS 122681</name>
    <dbReference type="NCBI Taxonomy" id="1314788"/>
    <lineage>
        <taxon>Eukaryota</taxon>
        <taxon>Fungi</taxon>
        <taxon>Dikarya</taxon>
        <taxon>Ascomycota</taxon>
        <taxon>Pezizomycotina</taxon>
        <taxon>Dothideomycetes</taxon>
        <taxon>Pleosporomycetidae</taxon>
        <taxon>Pleosporales</taxon>
        <taxon>Lophiostomataceae</taxon>
        <taxon>Lophiostoma</taxon>
    </lineage>
</organism>
<name>A0A6A6TLW5_9PLEO</name>
<dbReference type="EMBL" id="MU004300">
    <property type="protein sequence ID" value="KAF2660321.1"/>
    <property type="molecule type" value="Genomic_DNA"/>
</dbReference>
<proteinExistence type="predicted"/>
<feature type="compositionally biased region" description="Low complexity" evidence="1">
    <location>
        <begin position="80"/>
        <end position="96"/>
    </location>
</feature>
<gene>
    <name evidence="2" type="ORF">K491DRAFT_711823</name>
</gene>
<dbReference type="AlphaFoldDB" id="A0A6A6TLW5"/>
<accession>A0A6A6TLW5</accession>
<reference evidence="2" key="1">
    <citation type="journal article" date="2020" name="Stud. Mycol.">
        <title>101 Dothideomycetes genomes: a test case for predicting lifestyles and emergence of pathogens.</title>
        <authorList>
            <person name="Haridas S."/>
            <person name="Albert R."/>
            <person name="Binder M."/>
            <person name="Bloem J."/>
            <person name="Labutti K."/>
            <person name="Salamov A."/>
            <person name="Andreopoulos B."/>
            <person name="Baker S."/>
            <person name="Barry K."/>
            <person name="Bills G."/>
            <person name="Bluhm B."/>
            <person name="Cannon C."/>
            <person name="Castanera R."/>
            <person name="Culley D."/>
            <person name="Daum C."/>
            <person name="Ezra D."/>
            <person name="Gonzalez J."/>
            <person name="Henrissat B."/>
            <person name="Kuo A."/>
            <person name="Liang C."/>
            <person name="Lipzen A."/>
            <person name="Lutzoni F."/>
            <person name="Magnuson J."/>
            <person name="Mondo S."/>
            <person name="Nolan M."/>
            <person name="Ohm R."/>
            <person name="Pangilinan J."/>
            <person name="Park H.-J."/>
            <person name="Ramirez L."/>
            <person name="Alfaro M."/>
            <person name="Sun H."/>
            <person name="Tritt A."/>
            <person name="Yoshinaga Y."/>
            <person name="Zwiers L.-H."/>
            <person name="Turgeon B."/>
            <person name="Goodwin S."/>
            <person name="Spatafora J."/>
            <person name="Crous P."/>
            <person name="Grigoriev I."/>
        </authorList>
    </citation>
    <scope>NUCLEOTIDE SEQUENCE</scope>
    <source>
        <strain evidence="2">CBS 122681</strain>
    </source>
</reference>
<feature type="region of interest" description="Disordered" evidence="1">
    <location>
        <begin position="31"/>
        <end position="120"/>
    </location>
</feature>
<protein>
    <submittedName>
        <fullName evidence="2">Uncharacterized protein</fullName>
    </submittedName>
</protein>
<evidence type="ECO:0000256" key="1">
    <source>
        <dbReference type="SAM" id="MobiDB-lite"/>
    </source>
</evidence>
<dbReference type="Proteomes" id="UP000799324">
    <property type="component" value="Unassembled WGS sequence"/>
</dbReference>
<evidence type="ECO:0000313" key="3">
    <source>
        <dbReference type="Proteomes" id="UP000799324"/>
    </source>
</evidence>
<sequence>MGRLCVGPGADADDEDAVGCSSVACAISRAHVGGSSASGRADAAETPECRTETTKPGVGTGAVESTPRSSGAEPATSLSAAAARPAQFPDQDAQPRGCLSAEQQAVRAGARDRRPGLPGGCVHRAMGNRVGGETHGNAIDYCCSIAHTVRGGGQASRDSSYMYYSTGRGLLSTTISIPNIASTAPSSGVPLRPISSTGLLLAAQARDSPPQSCSDKYAGDALAAAPLSSCF</sequence>
<evidence type="ECO:0000313" key="2">
    <source>
        <dbReference type="EMBL" id="KAF2660321.1"/>
    </source>
</evidence>
<keyword evidence="3" id="KW-1185">Reference proteome</keyword>